<dbReference type="Pfam" id="PF00483">
    <property type="entry name" value="NTP_transferase"/>
    <property type="match status" value="1"/>
</dbReference>
<evidence type="ECO:0000313" key="2">
    <source>
        <dbReference type="EMBL" id="OHA93047.1"/>
    </source>
</evidence>
<dbReference type="InterPro" id="IPR005835">
    <property type="entry name" value="NTP_transferase_dom"/>
</dbReference>
<accession>A0A1G2T6Z3</accession>
<proteinExistence type="predicted"/>
<dbReference type="InterPro" id="IPR029044">
    <property type="entry name" value="Nucleotide-diphossugar_trans"/>
</dbReference>
<protein>
    <recommendedName>
        <fullName evidence="1">Nucleotidyl transferase domain-containing protein</fullName>
    </recommendedName>
</protein>
<gene>
    <name evidence="2" type="ORF">A2W58_02160</name>
</gene>
<dbReference type="Gene3D" id="3.90.550.10">
    <property type="entry name" value="Spore Coat Polysaccharide Biosynthesis Protein SpsA, Chain A"/>
    <property type="match status" value="1"/>
</dbReference>
<dbReference type="SUPFAM" id="SSF53448">
    <property type="entry name" value="Nucleotide-diphospho-sugar transferases"/>
    <property type="match status" value="1"/>
</dbReference>
<sequence length="240" mass="27097">MKAIIVAGGTGGRLRPLTDNIPKPMIEISGKPILEHIINFLGKNGVKDIILALCHLPEPIMNYFKDGKDFGVNITYVFEDPKVPMGTAGAIFSARKHISDTFIVEYADTLRELDVEEMIKFHKASGSFATINAYQHRGINHKSTLHFTEDNILTKFEERQTSQNLEKGFAWSNAAFYIFNPEIFEYINENTKSDFSHDIFPKLLSLNKKISVFPTTSYLMDIGTIESLEKAREDMAKKSA</sequence>
<feature type="domain" description="Nucleotidyl transferase" evidence="1">
    <location>
        <begin position="2"/>
        <end position="237"/>
    </location>
</feature>
<name>A0A1G2T6Z3_9BACT</name>
<dbReference type="EMBL" id="MHVL01000028">
    <property type="protein sequence ID" value="OHA93047.1"/>
    <property type="molecule type" value="Genomic_DNA"/>
</dbReference>
<comment type="caution">
    <text evidence="2">The sequence shown here is derived from an EMBL/GenBank/DDBJ whole genome shotgun (WGS) entry which is preliminary data.</text>
</comment>
<organism evidence="2 3">
    <name type="scientific">Candidatus Zambryskibacteria bacterium RIFCSPHIGHO2_02_38_10.5</name>
    <dbReference type="NCBI Taxonomy" id="1802742"/>
    <lineage>
        <taxon>Bacteria</taxon>
        <taxon>Candidatus Zambryskiibacteriota</taxon>
    </lineage>
</organism>
<reference evidence="2 3" key="1">
    <citation type="journal article" date="2016" name="Nat. Commun.">
        <title>Thousands of microbial genomes shed light on interconnected biogeochemical processes in an aquifer system.</title>
        <authorList>
            <person name="Anantharaman K."/>
            <person name="Brown C.T."/>
            <person name="Hug L.A."/>
            <person name="Sharon I."/>
            <person name="Castelle C.J."/>
            <person name="Probst A.J."/>
            <person name="Thomas B.C."/>
            <person name="Singh A."/>
            <person name="Wilkins M.J."/>
            <person name="Karaoz U."/>
            <person name="Brodie E.L."/>
            <person name="Williams K.H."/>
            <person name="Hubbard S.S."/>
            <person name="Banfield J.F."/>
        </authorList>
    </citation>
    <scope>NUCLEOTIDE SEQUENCE [LARGE SCALE GENOMIC DNA]</scope>
</reference>
<dbReference type="AlphaFoldDB" id="A0A1G2T6Z3"/>
<dbReference type="Proteomes" id="UP000179264">
    <property type="component" value="Unassembled WGS sequence"/>
</dbReference>
<dbReference type="PANTHER" id="PTHR22572">
    <property type="entry name" value="SUGAR-1-PHOSPHATE GUANYL TRANSFERASE"/>
    <property type="match status" value="1"/>
</dbReference>
<dbReference type="CDD" id="cd04181">
    <property type="entry name" value="NTP_transferase"/>
    <property type="match status" value="1"/>
</dbReference>
<dbReference type="InterPro" id="IPR050486">
    <property type="entry name" value="Mannose-1P_guanyltransferase"/>
</dbReference>
<evidence type="ECO:0000259" key="1">
    <source>
        <dbReference type="Pfam" id="PF00483"/>
    </source>
</evidence>
<evidence type="ECO:0000313" key="3">
    <source>
        <dbReference type="Proteomes" id="UP000179264"/>
    </source>
</evidence>